<proteinExistence type="predicted"/>
<evidence type="ECO:0000313" key="1">
    <source>
        <dbReference type="EMBL" id="MBI3127371.1"/>
    </source>
</evidence>
<name>A0A932I0X5_UNCTE</name>
<dbReference type="Proteomes" id="UP000782312">
    <property type="component" value="Unassembled WGS sequence"/>
</dbReference>
<gene>
    <name evidence="1" type="ORF">HYZ11_07185</name>
</gene>
<comment type="caution">
    <text evidence="1">The sequence shown here is derived from an EMBL/GenBank/DDBJ whole genome shotgun (WGS) entry which is preliminary data.</text>
</comment>
<evidence type="ECO:0000313" key="2">
    <source>
        <dbReference type="Proteomes" id="UP000782312"/>
    </source>
</evidence>
<dbReference type="InterPro" id="IPR015946">
    <property type="entry name" value="KH_dom-like_a/b"/>
</dbReference>
<reference evidence="1" key="1">
    <citation type="submission" date="2020-07" db="EMBL/GenBank/DDBJ databases">
        <title>Huge and variable diversity of episymbiotic CPR bacteria and DPANN archaea in groundwater ecosystems.</title>
        <authorList>
            <person name="He C.Y."/>
            <person name="Keren R."/>
            <person name="Whittaker M."/>
            <person name="Farag I.F."/>
            <person name="Doudna J."/>
            <person name="Cate J.H.D."/>
            <person name="Banfield J.F."/>
        </authorList>
    </citation>
    <scope>NUCLEOTIDE SEQUENCE</scope>
    <source>
        <strain evidence="1">NC_groundwater_763_Ag_S-0.2um_68_21</strain>
    </source>
</reference>
<dbReference type="Pfam" id="PF02566">
    <property type="entry name" value="OsmC"/>
    <property type="match status" value="1"/>
</dbReference>
<dbReference type="InterPro" id="IPR036102">
    <property type="entry name" value="OsmC/Ohrsf"/>
</dbReference>
<protein>
    <submittedName>
        <fullName evidence="1">OsmC family protein</fullName>
    </submittedName>
</protein>
<dbReference type="SUPFAM" id="SSF82784">
    <property type="entry name" value="OsmC-like"/>
    <property type="match status" value="1"/>
</dbReference>
<dbReference type="Gene3D" id="3.30.300.20">
    <property type="match status" value="1"/>
</dbReference>
<dbReference type="PANTHER" id="PTHR34352:SF1">
    <property type="entry name" value="PROTEIN YHFA"/>
    <property type="match status" value="1"/>
</dbReference>
<accession>A0A932I0X5</accession>
<dbReference type="InterPro" id="IPR003718">
    <property type="entry name" value="OsmC/Ohr_fam"/>
</dbReference>
<dbReference type="AlphaFoldDB" id="A0A932I0X5"/>
<sequence>MSDNTLKVQVEWRGGKRIHVEARGNRLVVDEAKEGGDGFRPTELLLGALGACTMGTLLNFCKNMDIPVESFTIDLEGKRETAPERVGEIRLSLVLAGQVPEDRLETLRRVAKGCRVHYTMTHPPRIELELRAAEGKVQERV</sequence>
<organism evidence="1 2">
    <name type="scientific">Tectimicrobiota bacterium</name>
    <dbReference type="NCBI Taxonomy" id="2528274"/>
    <lineage>
        <taxon>Bacteria</taxon>
        <taxon>Pseudomonadati</taxon>
        <taxon>Nitrospinota/Tectimicrobiota group</taxon>
        <taxon>Candidatus Tectimicrobiota</taxon>
    </lineage>
</organism>
<dbReference type="PANTHER" id="PTHR34352">
    <property type="entry name" value="PROTEIN YHFA"/>
    <property type="match status" value="1"/>
</dbReference>
<dbReference type="EMBL" id="JACPUR010000017">
    <property type="protein sequence ID" value="MBI3127371.1"/>
    <property type="molecule type" value="Genomic_DNA"/>
</dbReference>